<feature type="coiled-coil region" evidence="6">
    <location>
        <begin position="103"/>
        <end position="130"/>
    </location>
</feature>
<dbReference type="STRING" id="29655.A0A0K9PTH5"/>
<evidence type="ECO:0000313" key="10">
    <source>
        <dbReference type="Proteomes" id="UP000036987"/>
    </source>
</evidence>
<dbReference type="SMART" id="SM00356">
    <property type="entry name" value="ZnF_C3H1"/>
    <property type="match status" value="2"/>
</dbReference>
<dbReference type="EMBL" id="LFYR01000642">
    <property type="protein sequence ID" value="KMZ72254.1"/>
    <property type="molecule type" value="Genomic_DNA"/>
</dbReference>
<dbReference type="OrthoDB" id="410307at2759"/>
<feature type="region of interest" description="Disordered" evidence="7">
    <location>
        <begin position="1"/>
        <end position="24"/>
    </location>
</feature>
<keyword evidence="1 5" id="KW-0479">Metal-binding</keyword>
<protein>
    <submittedName>
        <fullName evidence="9">Zinc finger CCCH domain-containing protein 39</fullName>
    </submittedName>
</protein>
<feature type="domain" description="C3H1-type" evidence="8">
    <location>
        <begin position="288"/>
        <end position="316"/>
    </location>
</feature>
<dbReference type="SUPFAM" id="SSF90229">
    <property type="entry name" value="CCCH zinc finger"/>
    <property type="match status" value="2"/>
</dbReference>
<dbReference type="AlphaFoldDB" id="A0A0K9PTH5"/>
<dbReference type="Gene3D" id="4.10.1000.10">
    <property type="entry name" value="Zinc finger, CCCH-type"/>
    <property type="match status" value="2"/>
</dbReference>
<evidence type="ECO:0000256" key="1">
    <source>
        <dbReference type="ARBA" id="ARBA00022723"/>
    </source>
</evidence>
<proteinExistence type="predicted"/>
<evidence type="ECO:0000256" key="4">
    <source>
        <dbReference type="ARBA" id="ARBA00022833"/>
    </source>
</evidence>
<evidence type="ECO:0000313" key="9">
    <source>
        <dbReference type="EMBL" id="KMZ72254.1"/>
    </source>
</evidence>
<dbReference type="InterPro" id="IPR000571">
    <property type="entry name" value="Znf_CCCH"/>
</dbReference>
<dbReference type="GO" id="GO:0008270">
    <property type="term" value="F:zinc ion binding"/>
    <property type="evidence" value="ECO:0007669"/>
    <property type="project" value="UniProtKB-KW"/>
</dbReference>
<organism evidence="9 10">
    <name type="scientific">Zostera marina</name>
    <name type="common">Eelgrass</name>
    <dbReference type="NCBI Taxonomy" id="29655"/>
    <lineage>
        <taxon>Eukaryota</taxon>
        <taxon>Viridiplantae</taxon>
        <taxon>Streptophyta</taxon>
        <taxon>Embryophyta</taxon>
        <taxon>Tracheophyta</taxon>
        <taxon>Spermatophyta</taxon>
        <taxon>Magnoliopsida</taxon>
        <taxon>Liliopsida</taxon>
        <taxon>Zosteraceae</taxon>
        <taxon>Zostera</taxon>
    </lineage>
</organism>
<reference evidence="10" key="1">
    <citation type="journal article" date="2016" name="Nature">
        <title>The genome of the seagrass Zostera marina reveals angiosperm adaptation to the sea.</title>
        <authorList>
            <person name="Olsen J.L."/>
            <person name="Rouze P."/>
            <person name="Verhelst B."/>
            <person name="Lin Y.-C."/>
            <person name="Bayer T."/>
            <person name="Collen J."/>
            <person name="Dattolo E."/>
            <person name="De Paoli E."/>
            <person name="Dittami S."/>
            <person name="Maumus F."/>
            <person name="Michel G."/>
            <person name="Kersting A."/>
            <person name="Lauritano C."/>
            <person name="Lohaus R."/>
            <person name="Toepel M."/>
            <person name="Tonon T."/>
            <person name="Vanneste K."/>
            <person name="Amirebrahimi M."/>
            <person name="Brakel J."/>
            <person name="Bostroem C."/>
            <person name="Chovatia M."/>
            <person name="Grimwood J."/>
            <person name="Jenkins J.W."/>
            <person name="Jueterbock A."/>
            <person name="Mraz A."/>
            <person name="Stam W.T."/>
            <person name="Tice H."/>
            <person name="Bornberg-Bauer E."/>
            <person name="Green P.J."/>
            <person name="Pearson G.A."/>
            <person name="Procaccini G."/>
            <person name="Duarte C.M."/>
            <person name="Schmutz J."/>
            <person name="Reusch T.B.H."/>
            <person name="Van de Peer Y."/>
        </authorList>
    </citation>
    <scope>NUCLEOTIDE SEQUENCE [LARGE SCALE GENOMIC DNA]</scope>
    <source>
        <strain evidence="10">cv. Finnish</strain>
    </source>
</reference>
<keyword evidence="4 5" id="KW-0862">Zinc</keyword>
<name>A0A0K9PTH5_ZOSMR</name>
<keyword evidence="6" id="KW-0175">Coiled coil</keyword>
<feature type="compositionally biased region" description="Polar residues" evidence="7">
    <location>
        <begin position="13"/>
        <end position="22"/>
    </location>
</feature>
<dbReference type="PROSITE" id="PS50103">
    <property type="entry name" value="ZF_C3H1"/>
    <property type="match status" value="2"/>
</dbReference>
<evidence type="ECO:0000259" key="8">
    <source>
        <dbReference type="PROSITE" id="PS50103"/>
    </source>
</evidence>
<keyword evidence="10" id="KW-1185">Reference proteome</keyword>
<dbReference type="InterPro" id="IPR045877">
    <property type="entry name" value="ZFP36-like"/>
</dbReference>
<dbReference type="Proteomes" id="UP000036987">
    <property type="component" value="Unassembled WGS sequence"/>
</dbReference>
<comment type="caution">
    <text evidence="9">The sequence shown here is derived from an EMBL/GenBank/DDBJ whole genome shotgun (WGS) entry which is preliminary data.</text>
</comment>
<dbReference type="FunFam" id="4.10.1000.10:FF:000001">
    <property type="entry name" value="zinc finger CCCH domain-containing protein 15-like"/>
    <property type="match status" value="1"/>
</dbReference>
<evidence type="ECO:0000256" key="5">
    <source>
        <dbReference type="PROSITE-ProRule" id="PRU00723"/>
    </source>
</evidence>
<feature type="compositionally biased region" description="Basic and acidic residues" evidence="7">
    <location>
        <begin position="65"/>
        <end position="75"/>
    </location>
</feature>
<dbReference type="GO" id="GO:0003729">
    <property type="term" value="F:mRNA binding"/>
    <property type="evidence" value="ECO:0007669"/>
    <property type="project" value="InterPro"/>
</dbReference>
<keyword evidence="3 5" id="KW-0863">Zinc-finger</keyword>
<dbReference type="Pfam" id="PF00642">
    <property type="entry name" value="zf-CCCH"/>
    <property type="match status" value="1"/>
</dbReference>
<evidence type="ECO:0000256" key="3">
    <source>
        <dbReference type="ARBA" id="ARBA00022771"/>
    </source>
</evidence>
<dbReference type="PANTHER" id="PTHR12547:SF162">
    <property type="entry name" value="ZINC FINGER CCCH DOMAIN-CONTAINING PROTEIN 15"/>
    <property type="match status" value="1"/>
</dbReference>
<dbReference type="PANTHER" id="PTHR12547">
    <property type="entry name" value="CCCH ZINC FINGER/TIS11-RELATED"/>
    <property type="match status" value="1"/>
</dbReference>
<accession>A0A0K9PTH5</accession>
<feature type="compositionally biased region" description="Pro residues" evidence="7">
    <location>
        <begin position="45"/>
        <end position="58"/>
    </location>
</feature>
<keyword evidence="2" id="KW-0677">Repeat</keyword>
<feature type="zinc finger region" description="C3H1-type" evidence="5">
    <location>
        <begin position="288"/>
        <end position="316"/>
    </location>
</feature>
<evidence type="ECO:0000256" key="2">
    <source>
        <dbReference type="ARBA" id="ARBA00022737"/>
    </source>
</evidence>
<dbReference type="OMA" id="PPNIRQG"/>
<gene>
    <name evidence="9" type="ORF">ZOSMA_169G00460</name>
</gene>
<evidence type="ECO:0000256" key="6">
    <source>
        <dbReference type="SAM" id="Coils"/>
    </source>
</evidence>
<sequence length="328" mass="36328">MQQMQQQQEKDSINTSKSSPAIQSGDKHVNLYASIFSSPIDSSVTPPPGLASQPPTPSSSPGRNNRRENGTEISSSDRRVYLAHLMIQYRAMEDKYGLCFSHLQDAVEEVNTLRQEISRLRKANTELSNQLIPFTPAKTLLSPLSLLNDIHRLSINDFDSVSIPTNHPRYDQQQHMNIPLLQQMNMISLPKSISVRSSGYGNTTSADSTRSNISGSTTFAGSQRVRVPAVGGNMVGEEEGLELDAYGQGMFKTELCNKWEETGTCPYGDRCQFAHGIGELGPVIRHPRYKTEVCRMVLAGEACPYGHRCHFRHALVPNDRCYLGAPSS</sequence>
<feature type="zinc finger region" description="C3H1-type" evidence="5">
    <location>
        <begin position="250"/>
        <end position="278"/>
    </location>
</feature>
<feature type="domain" description="C3H1-type" evidence="8">
    <location>
        <begin position="250"/>
        <end position="278"/>
    </location>
</feature>
<feature type="region of interest" description="Disordered" evidence="7">
    <location>
        <begin position="38"/>
        <end position="75"/>
    </location>
</feature>
<evidence type="ECO:0000256" key="7">
    <source>
        <dbReference type="SAM" id="MobiDB-lite"/>
    </source>
</evidence>
<dbReference type="FunFam" id="4.10.1000.10:FF:000002">
    <property type="entry name" value="Zinc finger protein 36, C3H1 type-like 1"/>
    <property type="match status" value="1"/>
</dbReference>
<dbReference type="InterPro" id="IPR036855">
    <property type="entry name" value="Znf_CCCH_sf"/>
</dbReference>